<feature type="compositionally biased region" description="Low complexity" evidence="1">
    <location>
        <begin position="93"/>
        <end position="105"/>
    </location>
</feature>
<feature type="compositionally biased region" description="Acidic residues" evidence="1">
    <location>
        <begin position="156"/>
        <end position="166"/>
    </location>
</feature>
<feature type="region of interest" description="Disordered" evidence="1">
    <location>
        <begin position="57"/>
        <end position="181"/>
    </location>
</feature>
<dbReference type="EMBL" id="JAUJDW010000002">
    <property type="protein sequence ID" value="KAK0664326.1"/>
    <property type="molecule type" value="Genomic_DNA"/>
</dbReference>
<organism evidence="2 3">
    <name type="scientific">Lasiodiplodia hormozganensis</name>
    <dbReference type="NCBI Taxonomy" id="869390"/>
    <lineage>
        <taxon>Eukaryota</taxon>
        <taxon>Fungi</taxon>
        <taxon>Dikarya</taxon>
        <taxon>Ascomycota</taxon>
        <taxon>Pezizomycotina</taxon>
        <taxon>Dothideomycetes</taxon>
        <taxon>Dothideomycetes incertae sedis</taxon>
        <taxon>Botryosphaeriales</taxon>
        <taxon>Botryosphaeriaceae</taxon>
        <taxon>Lasiodiplodia</taxon>
    </lineage>
</organism>
<dbReference type="PANTHER" id="PTHR38166:SF1">
    <property type="entry name" value="C2H2-TYPE DOMAIN-CONTAINING PROTEIN"/>
    <property type="match status" value="1"/>
</dbReference>
<feature type="compositionally biased region" description="Polar residues" evidence="1">
    <location>
        <begin position="386"/>
        <end position="405"/>
    </location>
</feature>
<feature type="compositionally biased region" description="Basic and acidic residues" evidence="1">
    <location>
        <begin position="167"/>
        <end position="181"/>
    </location>
</feature>
<protein>
    <recommendedName>
        <fullName evidence="4">C2H2-type domain-containing protein</fullName>
    </recommendedName>
</protein>
<evidence type="ECO:0000313" key="2">
    <source>
        <dbReference type="EMBL" id="KAK0664326.1"/>
    </source>
</evidence>
<dbReference type="Proteomes" id="UP001175001">
    <property type="component" value="Unassembled WGS sequence"/>
</dbReference>
<name>A0AA40D8N6_9PEZI</name>
<feature type="region of interest" description="Disordered" evidence="1">
    <location>
        <begin position="428"/>
        <end position="449"/>
    </location>
</feature>
<evidence type="ECO:0008006" key="4">
    <source>
        <dbReference type="Google" id="ProtNLM"/>
    </source>
</evidence>
<feature type="compositionally biased region" description="Low complexity" evidence="1">
    <location>
        <begin position="1"/>
        <end position="21"/>
    </location>
</feature>
<sequence>MSPASSVTSQATPSTSSTLSSEMELLKPMPKSKIDEMIDNVMEECEGMFDYVLGFDIHDDMSDAPDSEYEDSDADDDDVISPASPMFQRPGESSSPTSSSSSPQSAILGSPAKCHTVAGESNRAGGTPRAATNARAGRSSNSSNAQRKRKAQGSDQQEENDDDGDGNSERKKQKMDSEEENKGLRFACPYWQKHGRTGQGRTKMHASCVFPGFSTVARLKEHLYRCHLQPAYCVRCCQLFPSQQELNTHHLAAERCPDVPNKPVIDGITDDQAKQLRSRRVKEGVKTEEAKWTNVYFILFPNDREAPSPYCVSNQDTASLSPESIMFQDFEDYSRREFPALFRAELKRDAEEEEALMQERFRRKMVDAARRATERLYTEYRRNRLQADTNNSGGAGPSQQVRASVSGQMEFLAPPPPQSDAIQDVRTTVPRGSGSRGPSAQADASSDSAYETLLSESNHAYLTARLPSTAAPGDLTQDQSRFDDPGLHLNAMIGGQPLSEGSNNPIDDPRIMQIQQQPEWYFDFLKDQNMYTDAYSEDPSLQAPFSGNSPMGGDPTNRNG</sequence>
<gene>
    <name evidence="2" type="ORF">DIS24_g580</name>
</gene>
<accession>A0AA40D8N6</accession>
<dbReference type="PANTHER" id="PTHR38166">
    <property type="entry name" value="C2H2-TYPE DOMAIN-CONTAINING PROTEIN-RELATED"/>
    <property type="match status" value="1"/>
</dbReference>
<evidence type="ECO:0000313" key="3">
    <source>
        <dbReference type="Proteomes" id="UP001175001"/>
    </source>
</evidence>
<feature type="compositionally biased region" description="Low complexity" evidence="1">
    <location>
        <begin position="129"/>
        <end position="145"/>
    </location>
</feature>
<feature type="region of interest" description="Disordered" evidence="1">
    <location>
        <begin position="1"/>
        <end position="31"/>
    </location>
</feature>
<feature type="region of interest" description="Disordered" evidence="1">
    <location>
        <begin position="533"/>
        <end position="560"/>
    </location>
</feature>
<reference evidence="2" key="1">
    <citation type="submission" date="2023-06" db="EMBL/GenBank/DDBJ databases">
        <title>Multi-omics analyses reveal the molecular pathogenesis toolkit of Lasiodiplodia hormozganensis, a cross-kingdom pathogen.</title>
        <authorList>
            <person name="Felix C."/>
            <person name="Meneses R."/>
            <person name="Goncalves M.F.M."/>
            <person name="Tilleman L."/>
            <person name="Duarte A.S."/>
            <person name="Jorrin-Novo J.V."/>
            <person name="Van De Peer Y."/>
            <person name="Deforce D."/>
            <person name="Van Nieuwerburgh F."/>
            <person name="Esteves A.C."/>
            <person name="Alves A."/>
        </authorList>
    </citation>
    <scope>NUCLEOTIDE SEQUENCE</scope>
    <source>
        <strain evidence="2">CBS 339.90</strain>
    </source>
</reference>
<dbReference type="AlphaFoldDB" id="A0AA40D8N6"/>
<keyword evidence="3" id="KW-1185">Reference proteome</keyword>
<evidence type="ECO:0000256" key="1">
    <source>
        <dbReference type="SAM" id="MobiDB-lite"/>
    </source>
</evidence>
<comment type="caution">
    <text evidence="2">The sequence shown here is derived from an EMBL/GenBank/DDBJ whole genome shotgun (WGS) entry which is preliminary data.</text>
</comment>
<feature type="compositionally biased region" description="Low complexity" evidence="1">
    <location>
        <begin position="439"/>
        <end position="449"/>
    </location>
</feature>
<proteinExistence type="predicted"/>
<feature type="region of interest" description="Disordered" evidence="1">
    <location>
        <begin position="380"/>
        <end position="405"/>
    </location>
</feature>
<feature type="compositionally biased region" description="Acidic residues" evidence="1">
    <location>
        <begin position="62"/>
        <end position="79"/>
    </location>
</feature>